<dbReference type="AlphaFoldDB" id="A0A822MUF7"/>
<dbReference type="EMBL" id="CCJX01000166">
    <property type="protein sequence ID" value="CDT68589.1"/>
    <property type="molecule type" value="Genomic_DNA"/>
</dbReference>
<evidence type="ECO:0000313" key="2">
    <source>
        <dbReference type="EMBL" id="CDT68589.1"/>
    </source>
</evidence>
<evidence type="ECO:0000313" key="3">
    <source>
        <dbReference type="Proteomes" id="UP000049077"/>
    </source>
</evidence>
<proteinExistence type="predicted"/>
<name>A0A822MUF7_9VIBR</name>
<accession>A0A822MUF7</accession>
<reference evidence="4" key="1">
    <citation type="submission" date="2014-06" db="EMBL/GenBank/DDBJ databases">
        <authorList>
            <person name="Le Roux Frederique"/>
        </authorList>
    </citation>
    <scope>NUCLEOTIDE SEQUENCE [LARGE SCALE GENOMIC DNA]</scope>
    <source>
        <strain evidence="4">J5-5</strain>
    </source>
</reference>
<protein>
    <submittedName>
        <fullName evidence="1">Uncharacterized protein</fullName>
    </submittedName>
</protein>
<keyword evidence="3" id="KW-1185">Reference proteome</keyword>
<evidence type="ECO:0000313" key="4">
    <source>
        <dbReference type="Proteomes" id="UP000049495"/>
    </source>
</evidence>
<dbReference type="Proteomes" id="UP000049077">
    <property type="component" value="Unassembled WGS sequence"/>
</dbReference>
<reference evidence="1 3" key="2">
    <citation type="submission" date="2014-06" db="EMBL/GenBank/DDBJ databases">
        <authorList>
            <person name="Le Roux F."/>
        </authorList>
    </citation>
    <scope>NUCLEOTIDE SEQUENCE</scope>
    <source>
        <strain evidence="2 3">J5-4</strain>
        <strain evidence="1">J5-5</strain>
    </source>
</reference>
<dbReference type="Proteomes" id="UP000049495">
    <property type="component" value="Unassembled WGS sequence"/>
</dbReference>
<sequence>MMGNSTVIAVPLPIVKVRVLDPSIKISDCRAILWIALVLHWSVF</sequence>
<organism evidence="1 4">
    <name type="scientific">Vibrio crassostreae</name>
    <dbReference type="NCBI Taxonomy" id="246167"/>
    <lineage>
        <taxon>Bacteria</taxon>
        <taxon>Pseudomonadati</taxon>
        <taxon>Pseudomonadota</taxon>
        <taxon>Gammaproteobacteria</taxon>
        <taxon>Vibrionales</taxon>
        <taxon>Vibrionaceae</taxon>
        <taxon>Vibrio</taxon>
    </lineage>
</organism>
<gene>
    <name evidence="2" type="ORF">VCR4J5_780241</name>
    <name evidence="1" type="ORF">VCR5J5_240350</name>
</gene>
<comment type="caution">
    <text evidence="1">The sequence shown here is derived from an EMBL/GenBank/DDBJ whole genome shotgun (WGS) entry which is preliminary data.</text>
</comment>
<dbReference type="EMBL" id="CCJV01000083">
    <property type="protein sequence ID" value="CDT32975.1"/>
    <property type="molecule type" value="Genomic_DNA"/>
</dbReference>
<evidence type="ECO:0000313" key="1">
    <source>
        <dbReference type="EMBL" id="CDT32975.1"/>
    </source>
</evidence>